<reference evidence="1" key="1">
    <citation type="submission" date="2019-03" db="EMBL/GenBank/DDBJ databases">
        <title>Single cell metagenomics reveals metabolic interactions within the superorganism composed of flagellate Streblomastix strix and complex community of Bacteroidetes bacteria on its surface.</title>
        <authorList>
            <person name="Treitli S.C."/>
            <person name="Kolisko M."/>
            <person name="Husnik F."/>
            <person name="Keeling P."/>
            <person name="Hampl V."/>
        </authorList>
    </citation>
    <scope>NUCLEOTIDE SEQUENCE</scope>
    <source>
        <strain evidence="1">STM</strain>
    </source>
</reference>
<sequence>MLGYNEPLKWTSKDGVTTITLPVKLQKEINRPCEHAYTFQIEKK</sequence>
<protein>
    <submittedName>
        <fullName evidence="1">Uncharacterized protein</fullName>
    </submittedName>
</protein>
<dbReference type="EMBL" id="SNRY01000362">
    <property type="protein sequence ID" value="KAA6341835.1"/>
    <property type="molecule type" value="Genomic_DNA"/>
</dbReference>
<organism evidence="1">
    <name type="scientific">termite gut metagenome</name>
    <dbReference type="NCBI Taxonomy" id="433724"/>
    <lineage>
        <taxon>unclassified sequences</taxon>
        <taxon>metagenomes</taxon>
        <taxon>organismal metagenomes</taxon>
    </lineage>
</organism>
<evidence type="ECO:0000313" key="1">
    <source>
        <dbReference type="EMBL" id="KAA6341835.1"/>
    </source>
</evidence>
<comment type="caution">
    <text evidence="1">The sequence shown here is derived from an EMBL/GenBank/DDBJ whole genome shotgun (WGS) entry which is preliminary data.</text>
</comment>
<proteinExistence type="predicted"/>
<dbReference type="InterPro" id="IPR013780">
    <property type="entry name" value="Glyco_hydro_b"/>
</dbReference>
<accession>A0A5J4S8U6</accession>
<dbReference type="Gene3D" id="2.60.40.1180">
    <property type="entry name" value="Golgi alpha-mannosidase II"/>
    <property type="match status" value="1"/>
</dbReference>
<name>A0A5J4S8U6_9ZZZZ</name>
<gene>
    <name evidence="1" type="ORF">EZS27_010379</name>
</gene>
<dbReference type="AlphaFoldDB" id="A0A5J4S8U6"/>